<dbReference type="Pfam" id="PF04055">
    <property type="entry name" value="Radical_SAM"/>
    <property type="match status" value="1"/>
</dbReference>
<evidence type="ECO:0000256" key="15">
    <source>
        <dbReference type="PIRSR" id="PIRSR000167-1"/>
    </source>
</evidence>
<sequence length="470" mass="51030">MFEHAEPITTIPRQDAVPTARPSAGLIAKYDGRAPRYTSYPPATQFTAEVTAETYGAWLGALPTDQAVSLYLHIPFCARLCWYCGCNTRAVNRHEPVGDYVRLLLDEIDLLGAALPARLTAGTVHFGGGTPNMLSTDEVDAIFDRLGKVFDLASDIDIAIEMDPAVLTRDWVRAAGARGLSRASLGVQNLTPEVQAAVNRRDTFDQIADCVAWLREAKVASINLDLMYGLPHQTTANTLSTLDELLTLRPERLALFGYAHVPWMKSHQQLIDEAALPGPQARLDQSESAAERLAAEGYVRIGLDHFALPEDPMAKALAAGTLRRNFQGYTTDPAVTLLGMGASAIGGLPQGFVQNAAHELTWRAAVKEGRLPVARGVAISDEDRFRAEIIERLMCDFAVDLAAVCARHRRSPADLAGELARLAPFVADGLVRVDGFNIQVPPVGRLLVRSIAAVFDAYFNADSQRHAKAI</sequence>
<dbReference type="Pfam" id="PF06969">
    <property type="entry name" value="HemN_C"/>
    <property type="match status" value="1"/>
</dbReference>
<comment type="subunit">
    <text evidence="4">Monomer.</text>
</comment>
<evidence type="ECO:0000256" key="10">
    <source>
        <dbReference type="ARBA" id="ARBA00023004"/>
    </source>
</evidence>
<evidence type="ECO:0000256" key="4">
    <source>
        <dbReference type="ARBA" id="ARBA00011245"/>
    </source>
</evidence>
<feature type="binding site" evidence="16">
    <location>
        <position position="81"/>
    </location>
    <ligand>
        <name>[4Fe-4S] cluster</name>
        <dbReference type="ChEBI" id="CHEBI:49883"/>
        <note>4Fe-4S-S-AdoMet</note>
    </ligand>
</feature>
<comment type="similarity">
    <text evidence="3 14">Belongs to the anaerobic coproporphyrinogen-III oxidase family.</text>
</comment>
<feature type="binding site" evidence="16">
    <location>
        <position position="84"/>
    </location>
    <ligand>
        <name>[4Fe-4S] cluster</name>
        <dbReference type="ChEBI" id="CHEBI:49883"/>
        <note>4Fe-4S-S-AdoMet</note>
    </ligand>
</feature>
<dbReference type="GO" id="GO:0046872">
    <property type="term" value="F:metal ion binding"/>
    <property type="evidence" value="ECO:0007669"/>
    <property type="project" value="UniProtKB-KW"/>
</dbReference>
<keyword evidence="7 14" id="KW-0949">S-adenosyl-L-methionine</keyword>
<dbReference type="CDD" id="cd01335">
    <property type="entry name" value="Radical_SAM"/>
    <property type="match status" value="1"/>
</dbReference>
<dbReference type="PANTHER" id="PTHR13932">
    <property type="entry name" value="COPROPORPHYRINIGEN III OXIDASE"/>
    <property type="match status" value="1"/>
</dbReference>
<evidence type="ECO:0000313" key="18">
    <source>
        <dbReference type="EMBL" id="ABZ72998.1"/>
    </source>
</evidence>
<dbReference type="SFLD" id="SFLDG01065">
    <property type="entry name" value="anaerobic_coproporphyrinogen-I"/>
    <property type="match status" value="1"/>
</dbReference>
<dbReference type="InterPro" id="IPR058240">
    <property type="entry name" value="rSAM_sf"/>
</dbReference>
<dbReference type="InterPro" id="IPR004558">
    <property type="entry name" value="Coprogen_oxidase_HemN"/>
</dbReference>
<evidence type="ECO:0000256" key="1">
    <source>
        <dbReference type="ARBA" id="ARBA00004496"/>
    </source>
</evidence>
<dbReference type="InterPro" id="IPR006638">
    <property type="entry name" value="Elp3/MiaA/NifB-like_rSAM"/>
</dbReference>
<dbReference type="EMBL" id="CP000927">
    <property type="protein sequence ID" value="ABZ72998.1"/>
    <property type="molecule type" value="Genomic_DNA"/>
</dbReference>
<evidence type="ECO:0000256" key="7">
    <source>
        <dbReference type="ARBA" id="ARBA00022691"/>
    </source>
</evidence>
<dbReference type="Gene3D" id="1.10.10.920">
    <property type="match status" value="1"/>
</dbReference>
<dbReference type="OrthoDB" id="9808022at2"/>
<dbReference type="GO" id="GO:0051989">
    <property type="term" value="F:coproporphyrinogen dehydrogenase activity"/>
    <property type="evidence" value="ECO:0007669"/>
    <property type="project" value="UniProtKB-EC"/>
</dbReference>
<evidence type="ECO:0000256" key="13">
    <source>
        <dbReference type="ARBA" id="ARBA00048321"/>
    </source>
</evidence>
<feature type="binding site" evidence="15">
    <location>
        <position position="128"/>
    </location>
    <ligand>
        <name>S-adenosyl-L-methionine</name>
        <dbReference type="ChEBI" id="CHEBI:59789"/>
        <label>1</label>
    </ligand>
</feature>
<evidence type="ECO:0000259" key="17">
    <source>
        <dbReference type="PROSITE" id="PS51918"/>
    </source>
</evidence>
<keyword evidence="5 14" id="KW-0004">4Fe-4S</keyword>
<feature type="binding site" evidence="15">
    <location>
        <position position="200"/>
    </location>
    <ligand>
        <name>S-adenosyl-L-methionine</name>
        <dbReference type="ChEBI" id="CHEBI:59789"/>
        <label>2</label>
    </ligand>
</feature>
<dbReference type="InterPro" id="IPR034505">
    <property type="entry name" value="Coproporphyrinogen-III_oxidase"/>
</dbReference>
<dbReference type="PROSITE" id="PS51918">
    <property type="entry name" value="RADICAL_SAM"/>
    <property type="match status" value="1"/>
</dbReference>
<protein>
    <recommendedName>
        <fullName evidence="14">Coproporphyrinogen-III oxidase</fullName>
        <ecNumber evidence="14">1.3.98.3</ecNumber>
    </recommendedName>
</protein>
<keyword evidence="9 14" id="KW-0560">Oxidoreductase</keyword>
<evidence type="ECO:0000256" key="8">
    <source>
        <dbReference type="ARBA" id="ARBA00022723"/>
    </source>
</evidence>
<dbReference type="UniPathway" id="UPA00251">
    <property type="reaction ID" value="UER00323"/>
</dbReference>
<dbReference type="HOGENOM" id="CLU_027579_3_0_5"/>
<dbReference type="SMART" id="SM00729">
    <property type="entry name" value="Elp3"/>
    <property type="match status" value="1"/>
</dbReference>
<name>B0SVA8_CAUSK</name>
<keyword evidence="10 14" id="KW-0408">Iron</keyword>
<evidence type="ECO:0000256" key="9">
    <source>
        <dbReference type="ARBA" id="ARBA00023002"/>
    </source>
</evidence>
<comment type="subcellular location">
    <subcellularLocation>
        <location evidence="1 14">Cytoplasm</location>
    </subcellularLocation>
</comment>
<evidence type="ECO:0000256" key="12">
    <source>
        <dbReference type="ARBA" id="ARBA00023244"/>
    </source>
</evidence>
<feature type="binding site" evidence="15">
    <location>
        <position position="259"/>
    </location>
    <ligand>
        <name>S-adenosyl-L-methionine</name>
        <dbReference type="ChEBI" id="CHEBI:59789"/>
        <label>2</label>
    </ligand>
</feature>
<evidence type="ECO:0000256" key="2">
    <source>
        <dbReference type="ARBA" id="ARBA00004785"/>
    </source>
</evidence>
<keyword evidence="12 14" id="KW-0627">Porphyrin biosynthesis</keyword>
<proteinExistence type="inferred from homology"/>
<accession>B0SVA8</accession>
<reference evidence="18" key="1">
    <citation type="submission" date="2008-01" db="EMBL/GenBank/DDBJ databases">
        <title>Complete sequence of chromosome of Caulobacter sp. K31.</title>
        <authorList>
            <consortium name="US DOE Joint Genome Institute"/>
            <person name="Copeland A."/>
            <person name="Lucas S."/>
            <person name="Lapidus A."/>
            <person name="Barry K."/>
            <person name="Glavina del Rio T."/>
            <person name="Dalin E."/>
            <person name="Tice H."/>
            <person name="Pitluck S."/>
            <person name="Bruce D."/>
            <person name="Goodwin L."/>
            <person name="Thompson L.S."/>
            <person name="Brettin T."/>
            <person name="Detter J.C."/>
            <person name="Han C."/>
            <person name="Schmutz J."/>
            <person name="Larimer F."/>
            <person name="Land M."/>
            <person name="Hauser L."/>
            <person name="Kyrpides N."/>
            <person name="Kim E."/>
            <person name="Stephens C."/>
            <person name="Richardson P."/>
        </authorList>
    </citation>
    <scope>NUCLEOTIDE SEQUENCE [LARGE SCALE GENOMIC DNA]</scope>
    <source>
        <strain evidence="18">K31</strain>
    </source>
</reference>
<evidence type="ECO:0000256" key="5">
    <source>
        <dbReference type="ARBA" id="ARBA00022485"/>
    </source>
</evidence>
<dbReference type="GO" id="GO:0004109">
    <property type="term" value="F:coproporphyrinogen oxidase activity"/>
    <property type="evidence" value="ECO:0007669"/>
    <property type="project" value="InterPro"/>
</dbReference>
<dbReference type="SUPFAM" id="SSF102114">
    <property type="entry name" value="Radical SAM enzymes"/>
    <property type="match status" value="1"/>
</dbReference>
<dbReference type="eggNOG" id="COG0635">
    <property type="taxonomic scope" value="Bacteria"/>
</dbReference>
<keyword evidence="11 14" id="KW-0411">Iron-sulfur</keyword>
<dbReference type="NCBIfam" id="TIGR00538">
    <property type="entry name" value="hemN"/>
    <property type="match status" value="1"/>
</dbReference>
<evidence type="ECO:0000256" key="3">
    <source>
        <dbReference type="ARBA" id="ARBA00005493"/>
    </source>
</evidence>
<feature type="binding site" evidence="15">
    <location>
        <position position="71"/>
    </location>
    <ligand>
        <name>S-adenosyl-L-methionine</name>
        <dbReference type="ChEBI" id="CHEBI:59789"/>
        <label>1</label>
    </ligand>
</feature>
<dbReference type="AlphaFoldDB" id="B0SVA8"/>
<comment type="catalytic activity">
    <reaction evidence="13 14">
        <text>coproporphyrinogen III + 2 S-adenosyl-L-methionine = protoporphyrinogen IX + 2 5'-deoxyadenosine + 2 L-methionine + 2 CO2</text>
        <dbReference type="Rhea" id="RHEA:15425"/>
        <dbReference type="ChEBI" id="CHEBI:16526"/>
        <dbReference type="ChEBI" id="CHEBI:17319"/>
        <dbReference type="ChEBI" id="CHEBI:57307"/>
        <dbReference type="ChEBI" id="CHEBI:57309"/>
        <dbReference type="ChEBI" id="CHEBI:57844"/>
        <dbReference type="ChEBI" id="CHEBI:59789"/>
        <dbReference type="EC" id="1.3.98.3"/>
    </reaction>
</comment>
<gene>
    <name evidence="18" type="ordered locus">Caul_3872</name>
</gene>
<dbReference type="STRING" id="366602.Caul_3872"/>
<dbReference type="PANTHER" id="PTHR13932:SF6">
    <property type="entry name" value="OXYGEN-INDEPENDENT COPROPORPHYRINOGEN III OXIDASE"/>
    <property type="match status" value="1"/>
</dbReference>
<evidence type="ECO:0000256" key="11">
    <source>
        <dbReference type="ARBA" id="ARBA00023014"/>
    </source>
</evidence>
<dbReference type="GO" id="GO:0005737">
    <property type="term" value="C:cytoplasm"/>
    <property type="evidence" value="ECO:0007669"/>
    <property type="project" value="UniProtKB-SubCell"/>
</dbReference>
<dbReference type="PIRSF" id="PIRSF000167">
    <property type="entry name" value="HemN"/>
    <property type="match status" value="1"/>
</dbReference>
<evidence type="ECO:0000256" key="14">
    <source>
        <dbReference type="PIRNR" id="PIRNR000167"/>
    </source>
</evidence>
<evidence type="ECO:0000256" key="16">
    <source>
        <dbReference type="PIRSR" id="PIRSR000167-2"/>
    </source>
</evidence>
<keyword evidence="8 14" id="KW-0479">Metal-binding</keyword>
<feature type="binding site" evidence="15">
    <location>
        <begin position="129"/>
        <end position="130"/>
    </location>
    <ligand>
        <name>S-adenosyl-L-methionine</name>
        <dbReference type="ChEBI" id="CHEBI:59789"/>
        <label>2</label>
    </ligand>
</feature>
<dbReference type="InterPro" id="IPR007197">
    <property type="entry name" value="rSAM"/>
</dbReference>
<evidence type="ECO:0000256" key="6">
    <source>
        <dbReference type="ARBA" id="ARBA00022490"/>
    </source>
</evidence>
<comment type="pathway">
    <text evidence="2 14">Porphyrin-containing compound metabolism; protoporphyrin-IX biosynthesis; protoporphyrinogen-IX from coproporphyrinogen-III (AdoMet route): step 1/1.</text>
</comment>
<dbReference type="KEGG" id="cak:Caul_3872"/>
<feature type="binding site" evidence="16">
    <location>
        <position position="77"/>
    </location>
    <ligand>
        <name>[4Fe-4S] cluster</name>
        <dbReference type="ChEBI" id="CHEBI:49883"/>
        <note>4Fe-4S-S-AdoMet</note>
    </ligand>
</feature>
<feature type="binding site" evidence="15">
    <location>
        <position position="161"/>
    </location>
    <ligand>
        <name>S-adenosyl-L-methionine</name>
        <dbReference type="ChEBI" id="CHEBI:59789"/>
        <label>1</label>
    </ligand>
</feature>
<feature type="binding site" evidence="15">
    <location>
        <position position="188"/>
    </location>
    <ligand>
        <name>S-adenosyl-L-methionine</name>
        <dbReference type="ChEBI" id="CHEBI:59789"/>
        <label>2</label>
    </ligand>
</feature>
<feature type="binding site" evidence="15">
    <location>
        <position position="225"/>
    </location>
    <ligand>
        <name>S-adenosyl-L-methionine</name>
        <dbReference type="ChEBI" id="CHEBI:59789"/>
        <label>2</label>
    </ligand>
</feature>
<feature type="binding site" evidence="15">
    <location>
        <begin position="83"/>
        <end position="85"/>
    </location>
    <ligand>
        <name>S-adenosyl-L-methionine</name>
        <dbReference type="ChEBI" id="CHEBI:59789"/>
        <label>2</label>
    </ligand>
</feature>
<dbReference type="InterPro" id="IPR010723">
    <property type="entry name" value="HemN_C"/>
</dbReference>
<keyword evidence="6 14" id="KW-0963">Cytoplasm</keyword>
<comment type="cofactor">
    <cofactor evidence="14 16">
        <name>[4Fe-4S] cluster</name>
        <dbReference type="ChEBI" id="CHEBI:49883"/>
    </cofactor>
    <text evidence="14 16">Binds 1 [4Fe-4S] cluster. The cluster is coordinated with 3 cysteines and an exchangeable S-adenosyl-L-methionine.</text>
</comment>
<dbReference type="EC" id="1.3.98.3" evidence="14"/>
<dbReference type="GO" id="GO:0051539">
    <property type="term" value="F:4 iron, 4 sulfur cluster binding"/>
    <property type="evidence" value="ECO:0007669"/>
    <property type="project" value="UniProtKB-KW"/>
</dbReference>
<dbReference type="SFLD" id="SFLDS00029">
    <property type="entry name" value="Radical_SAM"/>
    <property type="match status" value="1"/>
</dbReference>
<feature type="domain" description="Radical SAM core" evidence="17">
    <location>
        <begin position="62"/>
        <end position="296"/>
    </location>
</feature>
<organism evidence="18">
    <name type="scientific">Caulobacter sp. (strain K31)</name>
    <dbReference type="NCBI Taxonomy" id="366602"/>
    <lineage>
        <taxon>Bacteria</taxon>
        <taxon>Pseudomonadati</taxon>
        <taxon>Pseudomonadota</taxon>
        <taxon>Alphaproteobacteria</taxon>
        <taxon>Caulobacterales</taxon>
        <taxon>Caulobacteraceae</taxon>
        <taxon>Caulobacter</taxon>
    </lineage>
</organism>
<dbReference type="Gene3D" id="3.30.750.200">
    <property type="match status" value="1"/>
</dbReference>
<dbReference type="GO" id="GO:0006782">
    <property type="term" value="P:protoporphyrinogen IX biosynthetic process"/>
    <property type="evidence" value="ECO:0007669"/>
    <property type="project" value="UniProtKB-UniPathway"/>
</dbReference>
<feature type="binding site" evidence="15">
    <location>
        <position position="345"/>
    </location>
    <ligand>
        <name>S-adenosyl-L-methionine</name>
        <dbReference type="ChEBI" id="CHEBI:59789"/>
        <label>1</label>
    </ligand>
</feature>